<evidence type="ECO:0000313" key="2">
    <source>
        <dbReference type="EMBL" id="MFC3810287.1"/>
    </source>
</evidence>
<protein>
    <submittedName>
        <fullName evidence="2">Uncharacterized protein</fullName>
    </submittedName>
</protein>
<feature type="transmembrane region" description="Helical" evidence="1">
    <location>
        <begin position="29"/>
        <end position="50"/>
    </location>
</feature>
<proteinExistence type="predicted"/>
<evidence type="ECO:0000256" key="1">
    <source>
        <dbReference type="SAM" id="Phobius"/>
    </source>
</evidence>
<keyword evidence="1" id="KW-1133">Transmembrane helix</keyword>
<accession>A0ABV7YTV4</accession>
<keyword evidence="1" id="KW-0812">Transmembrane</keyword>
<gene>
    <name evidence="2" type="ORF">ACFOOI_06450</name>
</gene>
<dbReference type="EMBL" id="JBHRYQ010000001">
    <property type="protein sequence ID" value="MFC3810287.1"/>
    <property type="molecule type" value="Genomic_DNA"/>
</dbReference>
<feature type="transmembrane region" description="Helical" evidence="1">
    <location>
        <begin position="92"/>
        <end position="116"/>
    </location>
</feature>
<reference evidence="3" key="1">
    <citation type="journal article" date="2019" name="Int. J. Syst. Evol. Microbiol.">
        <title>The Global Catalogue of Microorganisms (GCM) 10K type strain sequencing project: providing services to taxonomists for standard genome sequencing and annotation.</title>
        <authorList>
            <consortium name="The Broad Institute Genomics Platform"/>
            <consortium name="The Broad Institute Genome Sequencing Center for Infectious Disease"/>
            <person name="Wu L."/>
            <person name="Ma J."/>
        </authorList>
    </citation>
    <scope>NUCLEOTIDE SEQUENCE [LARGE SCALE GENOMIC DNA]</scope>
    <source>
        <strain evidence="3">CECT 7956</strain>
    </source>
</reference>
<feature type="transmembrane region" description="Helical" evidence="1">
    <location>
        <begin position="62"/>
        <end position="86"/>
    </location>
</feature>
<evidence type="ECO:0000313" key="3">
    <source>
        <dbReference type="Proteomes" id="UP001595616"/>
    </source>
</evidence>
<name>A0ABV7YTV4_9BACT</name>
<organism evidence="2 3">
    <name type="scientific">Lacihabitans lacunae</name>
    <dbReference type="NCBI Taxonomy" id="1028214"/>
    <lineage>
        <taxon>Bacteria</taxon>
        <taxon>Pseudomonadati</taxon>
        <taxon>Bacteroidota</taxon>
        <taxon>Cytophagia</taxon>
        <taxon>Cytophagales</taxon>
        <taxon>Leadbetterellaceae</taxon>
        <taxon>Lacihabitans</taxon>
    </lineage>
</organism>
<dbReference type="RefSeq" id="WP_379836294.1">
    <property type="nucleotide sequence ID" value="NZ_JBHRYQ010000001.1"/>
</dbReference>
<keyword evidence="3" id="KW-1185">Reference proteome</keyword>
<comment type="caution">
    <text evidence="2">The sequence shown here is derived from an EMBL/GenBank/DDBJ whole genome shotgun (WGS) entry which is preliminary data.</text>
</comment>
<keyword evidence="1" id="KW-0472">Membrane</keyword>
<dbReference type="Proteomes" id="UP001595616">
    <property type="component" value="Unassembled WGS sequence"/>
</dbReference>
<sequence length="121" mass="13888">MIGVWVTFVILAILNSAFIQKLDTFNTYARGLESIGVIVLTIFAFNKLLAELDNREPTYHPVFWINAGYLFYFAGSMVVFILSNYFLSDNNLLLVAWGIHAILLAIMYCFISLGLWQLRRQ</sequence>